<evidence type="ECO:0000313" key="1">
    <source>
        <dbReference type="EMBL" id="QCG76144.1"/>
    </source>
</evidence>
<sequence>MIDIHTIGKDYTVINKRNGVSVTVSVVFYKDILRNIKPYSITQPIDQYVIYVCEQIKPTKPYHWHTNYSETINLEHLIKETLQNNKQLLIIQDLYTD</sequence>
<accession>A0A4Y1LUV7</accession>
<protein>
    <submittedName>
        <fullName evidence="1">Uncharacterized protein</fullName>
    </submittedName>
</protein>
<gene>
    <name evidence="1" type="ORF">EST35_0263</name>
</gene>
<dbReference type="EMBL" id="MK797984">
    <property type="protein sequence ID" value="QCG76144.1"/>
    <property type="molecule type" value="Genomic_DNA"/>
</dbReference>
<name>A0A4Y1LUV7_9CAUD</name>
<proteinExistence type="predicted"/>
<keyword evidence="2" id="KW-1185">Reference proteome</keyword>
<dbReference type="Proteomes" id="UP000316733">
    <property type="component" value="Segment"/>
</dbReference>
<organism evidence="1 2">
    <name type="scientific">Pseudomonas phage vB_PaeM_PA5oct</name>
    <dbReference type="NCBI Taxonomy" id="2163605"/>
    <lineage>
        <taxon>Viruses</taxon>
        <taxon>Duplodnaviria</taxon>
        <taxon>Heunggongvirae</taxon>
        <taxon>Uroviricota</taxon>
        <taxon>Caudoviricetes</taxon>
        <taxon>Arenbergviridae</taxon>
        <taxon>Wroclawvirus</taxon>
        <taxon>Wroclawvirus PA5oct</taxon>
    </lineage>
</organism>
<evidence type="ECO:0000313" key="2">
    <source>
        <dbReference type="Proteomes" id="UP000316733"/>
    </source>
</evidence>
<reference evidence="2" key="1">
    <citation type="journal article" date="2020" name="bioRxiv">
        <title>Integrative omics analysis of Pseudomonas aeruginosa virus PA5oct highlights the molecular complexity of jumbo phages.</title>
        <authorList>
            <person name="Lood C."/>
            <person name="Danis-Wlodarczyk K."/>
            <person name="Blasdel B.G."/>
            <person name="Jang H.B."/>
            <person name="Vandenheuvel D."/>
            <person name="Briers Y."/>
            <person name="Noben J.-P."/>
            <person name="van Noort V."/>
            <person name="Drulis-Kawa Z."/>
            <person name="Lavigne R."/>
        </authorList>
    </citation>
    <scope>NUCLEOTIDE SEQUENCE [LARGE SCALE GENOMIC DNA]</scope>
</reference>